<accession>A0A917S0J7</accession>
<comment type="similarity">
    <text evidence="1 9 10 11">Belongs to the TRAFAC class TrmE-Era-EngA-EngB-Septin-like GTPase superfamily. EngA (Der) GTPase family.</text>
</comment>
<comment type="subunit">
    <text evidence="9">Associates with the 50S ribosomal subunit.</text>
</comment>
<dbReference type="Proteomes" id="UP000654670">
    <property type="component" value="Unassembled WGS sequence"/>
</dbReference>
<dbReference type="CDD" id="cd01894">
    <property type="entry name" value="EngA1"/>
    <property type="match status" value="1"/>
</dbReference>
<keyword evidence="14" id="KW-1185">Reference proteome</keyword>
<feature type="binding site" evidence="9">
    <location>
        <begin position="10"/>
        <end position="17"/>
    </location>
    <ligand>
        <name>GTP</name>
        <dbReference type="ChEBI" id="CHEBI:37565"/>
        <label>1</label>
    </ligand>
</feature>
<feature type="binding site" evidence="9">
    <location>
        <begin position="294"/>
        <end position="297"/>
    </location>
    <ligand>
        <name>GTP</name>
        <dbReference type="ChEBI" id="CHEBI:37565"/>
        <label>2</label>
    </ligand>
</feature>
<comment type="caution">
    <text evidence="13">The sequence shown here is derived from an EMBL/GenBank/DDBJ whole genome shotgun (WGS) entry which is preliminary data.</text>
</comment>
<dbReference type="PIRSF" id="PIRSF006485">
    <property type="entry name" value="GTP-binding_EngA"/>
    <property type="match status" value="1"/>
</dbReference>
<dbReference type="Pfam" id="PF14714">
    <property type="entry name" value="KH_dom-like"/>
    <property type="match status" value="1"/>
</dbReference>
<dbReference type="Gene3D" id="3.40.50.300">
    <property type="entry name" value="P-loop containing nucleotide triphosphate hydrolases"/>
    <property type="match status" value="2"/>
</dbReference>
<dbReference type="RefSeq" id="WP_188801887.1">
    <property type="nucleotide sequence ID" value="NZ_BMOK01000003.1"/>
</dbReference>
<evidence type="ECO:0000256" key="1">
    <source>
        <dbReference type="ARBA" id="ARBA00008279"/>
    </source>
</evidence>
<evidence type="ECO:0000256" key="10">
    <source>
        <dbReference type="PROSITE-ProRule" id="PRU01049"/>
    </source>
</evidence>
<feature type="domain" description="EngA-type G" evidence="12">
    <location>
        <begin position="176"/>
        <end position="351"/>
    </location>
</feature>
<dbReference type="SUPFAM" id="SSF52540">
    <property type="entry name" value="P-loop containing nucleoside triphosphate hydrolases"/>
    <property type="match status" value="2"/>
</dbReference>
<keyword evidence="5 9" id="KW-0547">Nucleotide-binding</keyword>
<dbReference type="InterPro" id="IPR005225">
    <property type="entry name" value="Small_GTP-bd"/>
</dbReference>
<dbReference type="GO" id="GO:0005525">
    <property type="term" value="F:GTP binding"/>
    <property type="evidence" value="ECO:0007669"/>
    <property type="project" value="UniProtKB-UniRule"/>
</dbReference>
<dbReference type="PRINTS" id="PR00326">
    <property type="entry name" value="GTP1OBG"/>
</dbReference>
<dbReference type="InterPro" id="IPR016484">
    <property type="entry name" value="GTPase_Der"/>
</dbReference>
<dbReference type="FunFam" id="3.30.300.20:FF:000004">
    <property type="entry name" value="GTPase Der"/>
    <property type="match status" value="1"/>
</dbReference>
<keyword evidence="4 11" id="KW-0677">Repeat</keyword>
<evidence type="ECO:0000313" key="14">
    <source>
        <dbReference type="Proteomes" id="UP000654670"/>
    </source>
</evidence>
<feature type="binding site" evidence="9">
    <location>
        <begin position="119"/>
        <end position="122"/>
    </location>
    <ligand>
        <name>GTP</name>
        <dbReference type="ChEBI" id="CHEBI:37565"/>
        <label>1</label>
    </ligand>
</feature>
<evidence type="ECO:0000256" key="11">
    <source>
        <dbReference type="RuleBase" id="RU004481"/>
    </source>
</evidence>
<reference evidence="13" key="1">
    <citation type="journal article" date="2014" name="Int. J. Syst. Evol. Microbiol.">
        <title>Complete genome sequence of Corynebacterium casei LMG S-19264T (=DSM 44701T), isolated from a smear-ripened cheese.</title>
        <authorList>
            <consortium name="US DOE Joint Genome Institute (JGI-PGF)"/>
            <person name="Walter F."/>
            <person name="Albersmeier A."/>
            <person name="Kalinowski J."/>
            <person name="Ruckert C."/>
        </authorList>
    </citation>
    <scope>NUCLEOTIDE SEQUENCE</scope>
    <source>
        <strain evidence="13">JCM 15325</strain>
    </source>
</reference>
<evidence type="ECO:0000256" key="6">
    <source>
        <dbReference type="ARBA" id="ARBA00023134"/>
    </source>
</evidence>
<evidence type="ECO:0000256" key="5">
    <source>
        <dbReference type="ARBA" id="ARBA00022741"/>
    </source>
</evidence>
<feature type="domain" description="EngA-type G" evidence="12">
    <location>
        <begin position="4"/>
        <end position="167"/>
    </location>
</feature>
<dbReference type="PANTHER" id="PTHR43834">
    <property type="entry name" value="GTPASE DER"/>
    <property type="match status" value="1"/>
</dbReference>
<dbReference type="PROSITE" id="PS51712">
    <property type="entry name" value="G_ENGA"/>
    <property type="match status" value="2"/>
</dbReference>
<feature type="binding site" evidence="9">
    <location>
        <begin position="229"/>
        <end position="233"/>
    </location>
    <ligand>
        <name>GTP</name>
        <dbReference type="ChEBI" id="CHEBI:37565"/>
        <label>2</label>
    </ligand>
</feature>
<evidence type="ECO:0000256" key="4">
    <source>
        <dbReference type="ARBA" id="ARBA00022737"/>
    </source>
</evidence>
<sequence>MSKPTVAIVGRPNVGKSTIFNRIVGGRTAIVEDRPGVTRDRLYGNGTWLDHEFHVIDTGGIDIGDEPLLMQMKAQAEIAIEESDVILFIVDGKTGLTEADEEVARILRRSQKPVVLGVNKLDNTKIRDQKYEFYSLGLGDPYGISGAHGLGLGDLLDQVIKDFPDEKDAPEDENAIRFTLIGRPNVGKSSLVNAILGKERVIVSDLAGTTRDAIDTPFSRDGQTYVIVDTAGIRRRGKIYEKTEKYSVLRAQRAIEESDVVLVLINGEEGIIEQDKKIAGIAHDAGRAVIIVVNKWDAVNKDDKTMDKFRKKIRDEFQFISYAPIVFLSALTKQRLPQLLPMIQQVAENHSLRVQTSLLNDCIMDTVAMTPPPSDKGRRLKIYYATQVAVRPPVFILFVNDPELLHFSYIRHIENRIRETFGFVGTPIKILSRKKNEQ</sequence>
<proteinExistence type="inferred from homology"/>
<dbReference type="AlphaFoldDB" id="A0A917S0J7"/>
<organism evidence="13 14">
    <name type="scientific">Sporolactobacillus putidus</name>
    <dbReference type="NCBI Taxonomy" id="492735"/>
    <lineage>
        <taxon>Bacteria</taxon>
        <taxon>Bacillati</taxon>
        <taxon>Bacillota</taxon>
        <taxon>Bacilli</taxon>
        <taxon>Bacillales</taxon>
        <taxon>Sporolactobacillaceae</taxon>
        <taxon>Sporolactobacillus</taxon>
    </lineage>
</organism>
<name>A0A917S0J7_9BACL</name>
<dbReference type="NCBIfam" id="TIGR00231">
    <property type="entry name" value="small_GTP"/>
    <property type="match status" value="2"/>
</dbReference>
<evidence type="ECO:0000256" key="8">
    <source>
        <dbReference type="ARBA" id="ARBA00053470"/>
    </source>
</evidence>
<dbReference type="GO" id="GO:0043022">
    <property type="term" value="F:ribosome binding"/>
    <property type="evidence" value="ECO:0007669"/>
    <property type="project" value="TreeGrafter"/>
</dbReference>
<protein>
    <recommendedName>
        <fullName evidence="2 9">GTPase Der</fullName>
    </recommendedName>
    <alternativeName>
        <fullName evidence="7 9">GTP-binding protein EngA</fullName>
    </alternativeName>
</protein>
<dbReference type="FunFam" id="3.40.50.300:FF:000040">
    <property type="entry name" value="GTPase Der"/>
    <property type="match status" value="1"/>
</dbReference>
<evidence type="ECO:0000256" key="7">
    <source>
        <dbReference type="ARBA" id="ARBA00032345"/>
    </source>
</evidence>
<dbReference type="FunFam" id="3.40.50.300:FF:000057">
    <property type="entry name" value="GTPase Der"/>
    <property type="match status" value="1"/>
</dbReference>
<dbReference type="InterPro" id="IPR027417">
    <property type="entry name" value="P-loop_NTPase"/>
</dbReference>
<keyword evidence="6 9" id="KW-0342">GTP-binding</keyword>
<dbReference type="NCBIfam" id="TIGR03594">
    <property type="entry name" value="GTPase_EngA"/>
    <property type="match status" value="1"/>
</dbReference>
<comment type="function">
    <text evidence="8 9 11">GTPase that plays an essential role in the late steps of ribosome biogenesis.</text>
</comment>
<keyword evidence="3 9" id="KW-0690">Ribosome biogenesis</keyword>
<gene>
    <name evidence="9 13" type="primary">der</name>
    <name evidence="13" type="ORF">GCM10007968_08920</name>
</gene>
<dbReference type="GO" id="GO:0042254">
    <property type="term" value="P:ribosome biogenesis"/>
    <property type="evidence" value="ECO:0007669"/>
    <property type="project" value="UniProtKB-KW"/>
</dbReference>
<feature type="binding site" evidence="9">
    <location>
        <begin position="182"/>
        <end position="189"/>
    </location>
    <ligand>
        <name>GTP</name>
        <dbReference type="ChEBI" id="CHEBI:37565"/>
        <label>2</label>
    </ligand>
</feature>
<dbReference type="InterPro" id="IPR031166">
    <property type="entry name" value="G_ENGA"/>
</dbReference>
<dbReference type="Pfam" id="PF01926">
    <property type="entry name" value="MMR_HSR1"/>
    <property type="match status" value="2"/>
</dbReference>
<dbReference type="HAMAP" id="MF_00195">
    <property type="entry name" value="GTPase_Der"/>
    <property type="match status" value="1"/>
</dbReference>
<reference evidence="13" key="2">
    <citation type="submission" date="2020-09" db="EMBL/GenBank/DDBJ databases">
        <authorList>
            <person name="Sun Q."/>
            <person name="Ohkuma M."/>
        </authorList>
    </citation>
    <scope>NUCLEOTIDE SEQUENCE</scope>
    <source>
        <strain evidence="13">JCM 15325</strain>
    </source>
</reference>
<evidence type="ECO:0000313" key="13">
    <source>
        <dbReference type="EMBL" id="GGL47037.1"/>
    </source>
</evidence>
<evidence type="ECO:0000256" key="9">
    <source>
        <dbReference type="HAMAP-Rule" id="MF_00195"/>
    </source>
</evidence>
<feature type="binding site" evidence="9">
    <location>
        <begin position="57"/>
        <end position="61"/>
    </location>
    <ligand>
        <name>GTP</name>
        <dbReference type="ChEBI" id="CHEBI:37565"/>
        <label>1</label>
    </ligand>
</feature>
<evidence type="ECO:0000256" key="3">
    <source>
        <dbReference type="ARBA" id="ARBA00022517"/>
    </source>
</evidence>
<evidence type="ECO:0000259" key="12">
    <source>
        <dbReference type="PROSITE" id="PS51712"/>
    </source>
</evidence>
<dbReference type="InterPro" id="IPR032859">
    <property type="entry name" value="KH_dom-like"/>
</dbReference>
<dbReference type="InterPro" id="IPR015946">
    <property type="entry name" value="KH_dom-like_a/b"/>
</dbReference>
<dbReference type="PANTHER" id="PTHR43834:SF6">
    <property type="entry name" value="GTPASE DER"/>
    <property type="match status" value="1"/>
</dbReference>
<dbReference type="EMBL" id="BMOK01000003">
    <property type="protein sequence ID" value="GGL47037.1"/>
    <property type="molecule type" value="Genomic_DNA"/>
</dbReference>
<dbReference type="InterPro" id="IPR006073">
    <property type="entry name" value="GTP-bd"/>
</dbReference>
<dbReference type="Gene3D" id="3.30.300.20">
    <property type="match status" value="1"/>
</dbReference>
<dbReference type="CDD" id="cd01895">
    <property type="entry name" value="EngA2"/>
    <property type="match status" value="1"/>
</dbReference>
<evidence type="ECO:0000256" key="2">
    <source>
        <dbReference type="ARBA" id="ARBA00020953"/>
    </source>
</evidence>